<feature type="non-terminal residue" evidence="8">
    <location>
        <position position="271"/>
    </location>
</feature>
<gene>
    <name evidence="8" type="ORF">RF55_14554</name>
</gene>
<reference evidence="8 9" key="1">
    <citation type="submission" date="2015-04" db="EMBL/GenBank/DDBJ databases">
        <title>Lasius niger genome sequencing.</title>
        <authorList>
            <person name="Konorov E.A."/>
            <person name="Nikitin M.A."/>
            <person name="Kirill M.V."/>
            <person name="Chang P."/>
        </authorList>
    </citation>
    <scope>NUCLEOTIDE SEQUENCE [LARGE SCALE GENOMIC DNA]</scope>
    <source>
        <tissue evidence="8">Whole</tissue>
    </source>
</reference>
<dbReference type="STRING" id="67767.A0A0J7N1B7"/>
<accession>A0A0J7N1B7</accession>
<organism evidence="8 9">
    <name type="scientific">Lasius niger</name>
    <name type="common">Black garden ant</name>
    <dbReference type="NCBI Taxonomy" id="67767"/>
    <lineage>
        <taxon>Eukaryota</taxon>
        <taxon>Metazoa</taxon>
        <taxon>Ecdysozoa</taxon>
        <taxon>Arthropoda</taxon>
        <taxon>Hexapoda</taxon>
        <taxon>Insecta</taxon>
        <taxon>Pterygota</taxon>
        <taxon>Neoptera</taxon>
        <taxon>Endopterygota</taxon>
        <taxon>Hymenoptera</taxon>
        <taxon>Apocrita</taxon>
        <taxon>Aculeata</taxon>
        <taxon>Formicoidea</taxon>
        <taxon>Formicidae</taxon>
        <taxon>Formicinae</taxon>
        <taxon>Lasius</taxon>
        <taxon>Lasius</taxon>
    </lineage>
</organism>
<name>A0A0J7N1B7_LASNI</name>
<feature type="transmembrane region" description="Helical" evidence="7">
    <location>
        <begin position="183"/>
        <end position="213"/>
    </location>
</feature>
<dbReference type="EMBL" id="LBMM01012047">
    <property type="protein sequence ID" value="KMQ86450.1"/>
    <property type="molecule type" value="Genomic_DNA"/>
</dbReference>
<feature type="transmembrane region" description="Helical" evidence="7">
    <location>
        <begin position="233"/>
        <end position="253"/>
    </location>
</feature>
<dbReference type="Proteomes" id="UP000036403">
    <property type="component" value="Unassembled WGS sequence"/>
</dbReference>
<dbReference type="GO" id="GO:0005886">
    <property type="term" value="C:plasma membrane"/>
    <property type="evidence" value="ECO:0007669"/>
    <property type="project" value="UniProtKB-SubCell"/>
</dbReference>
<evidence type="ECO:0000256" key="3">
    <source>
        <dbReference type="ARBA" id="ARBA00022692"/>
    </source>
</evidence>
<comment type="function">
    <text evidence="7">Choline transporter.</text>
</comment>
<evidence type="ECO:0000256" key="5">
    <source>
        <dbReference type="ARBA" id="ARBA00023136"/>
    </source>
</evidence>
<dbReference type="PaxDb" id="67767-A0A0J7N1B7"/>
<dbReference type="AlphaFoldDB" id="A0A0J7N1B7"/>
<sequence>MLAILEDLLNVVAIVNYFCIFEASASEAIDLSRGDQKENEHSCLEQPVAPTSLEMGCCGCADEPSRKVEPTTPEDQGSPMSYSEIFVKNRSCTDILALIVLLILAGGFAFMMTNVAKKGDIYRVINGYDDWGNVCGRVTSRETDPKFHGKGGDYTQKRLAWYQEKKSLDRKEIDPEDSSLQPYFIYAIIMSVVTTYLFIGFTMVAWIYCMLWIESAGDIYLNRKNHVHFKKDALLIATRWYNLFLFFVAYEFYLGCQHMVVACAVARWFFT</sequence>
<evidence type="ECO:0000256" key="1">
    <source>
        <dbReference type="ARBA" id="ARBA00004141"/>
    </source>
</evidence>
<evidence type="ECO:0000256" key="2">
    <source>
        <dbReference type="ARBA" id="ARBA00007168"/>
    </source>
</evidence>
<dbReference type="OrthoDB" id="420519at2759"/>
<keyword evidence="5 7" id="KW-0472">Membrane</keyword>
<comment type="similarity">
    <text evidence="2 7">Belongs to the CTL (choline transporter-like) family.</text>
</comment>
<dbReference type="GO" id="GO:0022857">
    <property type="term" value="F:transmembrane transporter activity"/>
    <property type="evidence" value="ECO:0007669"/>
    <property type="project" value="UniProtKB-UniRule"/>
</dbReference>
<dbReference type="PANTHER" id="PTHR12385:SF14">
    <property type="entry name" value="CHOLINE TRANSPORTER-LIKE 2"/>
    <property type="match status" value="1"/>
</dbReference>
<keyword evidence="3 7" id="KW-0812">Transmembrane</keyword>
<comment type="caution">
    <text evidence="8">The sequence shown here is derived from an EMBL/GenBank/DDBJ whole genome shotgun (WGS) entry which is preliminary data.</text>
</comment>
<evidence type="ECO:0000313" key="8">
    <source>
        <dbReference type="EMBL" id="KMQ86450.1"/>
    </source>
</evidence>
<keyword evidence="6" id="KW-0325">Glycoprotein</keyword>
<evidence type="ECO:0000313" key="9">
    <source>
        <dbReference type="Proteomes" id="UP000036403"/>
    </source>
</evidence>
<feature type="transmembrane region" description="Helical" evidence="7">
    <location>
        <begin position="95"/>
        <end position="116"/>
    </location>
</feature>
<protein>
    <recommendedName>
        <fullName evidence="7">Choline transporter-like protein</fullName>
    </recommendedName>
</protein>
<evidence type="ECO:0000256" key="7">
    <source>
        <dbReference type="RuleBase" id="RU368066"/>
    </source>
</evidence>
<evidence type="ECO:0000256" key="6">
    <source>
        <dbReference type="ARBA" id="ARBA00023180"/>
    </source>
</evidence>
<evidence type="ECO:0000256" key="4">
    <source>
        <dbReference type="ARBA" id="ARBA00022989"/>
    </source>
</evidence>
<proteinExistence type="inferred from homology"/>
<keyword evidence="9" id="KW-1185">Reference proteome</keyword>
<comment type="subcellular location">
    <subcellularLocation>
        <location evidence="7">Cell membrane</location>
        <topology evidence="7">Multi-pass membrane protein</topology>
    </subcellularLocation>
    <subcellularLocation>
        <location evidence="1">Membrane</location>
        <topology evidence="1">Multi-pass membrane protein</topology>
    </subcellularLocation>
</comment>
<dbReference type="PANTHER" id="PTHR12385">
    <property type="entry name" value="CHOLINE TRANSPORTER-LIKE (SLC FAMILY 44)"/>
    <property type="match status" value="1"/>
</dbReference>
<dbReference type="Pfam" id="PF04515">
    <property type="entry name" value="Choline_transpo"/>
    <property type="match status" value="1"/>
</dbReference>
<keyword evidence="4 7" id="KW-1133">Transmembrane helix</keyword>
<comment type="caution">
    <text evidence="7">Lacks conserved residue(s) required for the propagation of feature annotation.</text>
</comment>
<dbReference type="InterPro" id="IPR007603">
    <property type="entry name" value="Choline_transptr-like"/>
</dbReference>